<feature type="transmembrane region" description="Helical" evidence="10">
    <location>
        <begin position="324"/>
        <end position="346"/>
    </location>
</feature>
<proteinExistence type="inferred from homology"/>
<feature type="compositionally biased region" description="Low complexity" evidence="9">
    <location>
        <begin position="37"/>
        <end position="59"/>
    </location>
</feature>
<feature type="transmembrane region" description="Helical" evidence="10">
    <location>
        <begin position="159"/>
        <end position="183"/>
    </location>
</feature>
<evidence type="ECO:0000256" key="7">
    <source>
        <dbReference type="ARBA" id="ARBA00023065"/>
    </source>
</evidence>
<dbReference type="GO" id="GO:0005886">
    <property type="term" value="C:plasma membrane"/>
    <property type="evidence" value="ECO:0007669"/>
    <property type="project" value="TreeGrafter"/>
</dbReference>
<dbReference type="Proteomes" id="UP001211907">
    <property type="component" value="Unassembled WGS sequence"/>
</dbReference>
<keyword evidence="3" id="KW-0813">Transport</keyword>
<feature type="transmembrane region" description="Helical" evidence="10">
    <location>
        <begin position="264"/>
        <end position="284"/>
    </location>
</feature>
<dbReference type="Pfam" id="PF01769">
    <property type="entry name" value="MgtE"/>
    <property type="match status" value="2"/>
</dbReference>
<dbReference type="InterPro" id="IPR006667">
    <property type="entry name" value="SLC41_membr_dom"/>
</dbReference>
<evidence type="ECO:0000259" key="11">
    <source>
        <dbReference type="Pfam" id="PF01769"/>
    </source>
</evidence>
<keyword evidence="6 10" id="KW-1133">Transmembrane helix</keyword>
<feature type="transmembrane region" description="Helical" evidence="10">
    <location>
        <begin position="443"/>
        <end position="468"/>
    </location>
</feature>
<dbReference type="PANTHER" id="PTHR16228:SF7">
    <property type="entry name" value="SLC41A_MGTE INTEGRAL MEMBRANE DOMAIN-CONTAINING PROTEIN"/>
    <property type="match status" value="1"/>
</dbReference>
<keyword evidence="8 10" id="KW-0472">Membrane</keyword>
<gene>
    <name evidence="12" type="ORF">HK100_012274</name>
</gene>
<evidence type="ECO:0000256" key="4">
    <source>
        <dbReference type="ARBA" id="ARBA00022692"/>
    </source>
</evidence>
<dbReference type="SUPFAM" id="SSF161093">
    <property type="entry name" value="MgtE membrane domain-like"/>
    <property type="match status" value="2"/>
</dbReference>
<evidence type="ECO:0000256" key="10">
    <source>
        <dbReference type="SAM" id="Phobius"/>
    </source>
</evidence>
<comment type="subcellular location">
    <subcellularLocation>
        <location evidence="1">Membrane</location>
        <topology evidence="1">Multi-pass membrane protein</topology>
    </subcellularLocation>
</comment>
<evidence type="ECO:0000256" key="1">
    <source>
        <dbReference type="ARBA" id="ARBA00004141"/>
    </source>
</evidence>
<feature type="region of interest" description="Disordered" evidence="9">
    <location>
        <begin position="33"/>
        <end position="61"/>
    </location>
</feature>
<evidence type="ECO:0000256" key="3">
    <source>
        <dbReference type="ARBA" id="ARBA00022448"/>
    </source>
</evidence>
<keyword evidence="13" id="KW-1185">Reference proteome</keyword>
<evidence type="ECO:0000313" key="13">
    <source>
        <dbReference type="Proteomes" id="UP001211907"/>
    </source>
</evidence>
<name>A0AAD5T0Y3_9FUNG</name>
<sequence>MMVESSVVRSGPSIITVAVANNSDRRRTRRKYADLANNSNNSKNNNSNNTSAYYHNNSNFKSHPLTHHHDTSFNADSSVLKLIREALPSGLMLAGALLNALQKWPVFIRIPQLFILVPTLLGLKGNLEMNLASRLSTASNVGLLDKPISRWQLVFGNTALLQVQSACVAGLASTWSLTVAGMFDGSWLGAKETALICAAGISTASLASLFLGNVMCGTVIVCRILKVDPDNIATPVAASLGDLVTLLIFAGITTALNSVIETAVPVLLVVFILSLLPLWVFVVLRNIHVKDLLQTGWSPLVMAMAISSIGGIVLGSFIDRYAGLAVLVPVMNGICGNLACIYASKISTELHEMPLGVFSRHHLSSMAYTTPFALFCINIPAQSAFLFMVRSLGIGSATAMAGVTVKFVVVYGITSSFLVIFLLRLTADCAKALWRLKLDPDNYIFSLITSVGDVVGTVLIVEAFRVLVWMGEMRDG</sequence>
<evidence type="ECO:0000256" key="2">
    <source>
        <dbReference type="ARBA" id="ARBA00009749"/>
    </source>
</evidence>
<keyword evidence="7" id="KW-0406">Ion transport</keyword>
<evidence type="ECO:0000256" key="8">
    <source>
        <dbReference type="ARBA" id="ARBA00023136"/>
    </source>
</evidence>
<dbReference type="Gene3D" id="1.10.357.20">
    <property type="entry name" value="SLC41 divalent cation transporters, integral membrane domain"/>
    <property type="match status" value="2"/>
</dbReference>
<evidence type="ECO:0000313" key="12">
    <source>
        <dbReference type="EMBL" id="KAJ3121692.1"/>
    </source>
</evidence>
<dbReference type="InterPro" id="IPR045349">
    <property type="entry name" value="SLC41A1-3"/>
</dbReference>
<protein>
    <recommendedName>
        <fullName evidence="11">SLC41A/MgtE integral membrane domain-containing protein</fullName>
    </recommendedName>
</protein>
<accession>A0AAD5T0Y3</accession>
<evidence type="ECO:0000256" key="9">
    <source>
        <dbReference type="SAM" id="MobiDB-lite"/>
    </source>
</evidence>
<evidence type="ECO:0000256" key="6">
    <source>
        <dbReference type="ARBA" id="ARBA00022989"/>
    </source>
</evidence>
<keyword evidence="5" id="KW-0460">Magnesium</keyword>
<feature type="domain" description="SLC41A/MgtE integral membrane" evidence="11">
    <location>
        <begin position="117"/>
        <end position="252"/>
    </location>
</feature>
<dbReference type="AlphaFoldDB" id="A0AAD5T0Y3"/>
<feature type="domain" description="SLC41A/MgtE integral membrane" evidence="11">
    <location>
        <begin position="328"/>
        <end position="460"/>
    </location>
</feature>
<feature type="transmembrane region" description="Helical" evidence="10">
    <location>
        <begin position="232"/>
        <end position="252"/>
    </location>
</feature>
<feature type="transmembrane region" description="Helical" evidence="10">
    <location>
        <begin position="401"/>
        <end position="423"/>
    </location>
</feature>
<comment type="similarity">
    <text evidence="2">Belongs to the SLC41A transporter family.</text>
</comment>
<organism evidence="12 13">
    <name type="scientific">Physocladia obscura</name>
    <dbReference type="NCBI Taxonomy" id="109957"/>
    <lineage>
        <taxon>Eukaryota</taxon>
        <taxon>Fungi</taxon>
        <taxon>Fungi incertae sedis</taxon>
        <taxon>Chytridiomycota</taxon>
        <taxon>Chytridiomycota incertae sedis</taxon>
        <taxon>Chytridiomycetes</taxon>
        <taxon>Chytridiales</taxon>
        <taxon>Chytriomycetaceae</taxon>
        <taxon>Physocladia</taxon>
    </lineage>
</organism>
<dbReference type="EMBL" id="JADGJH010000862">
    <property type="protein sequence ID" value="KAJ3121692.1"/>
    <property type="molecule type" value="Genomic_DNA"/>
</dbReference>
<dbReference type="InterPro" id="IPR036739">
    <property type="entry name" value="SLC41_membr_dom_sf"/>
</dbReference>
<keyword evidence="4 10" id="KW-0812">Transmembrane</keyword>
<reference evidence="12" key="1">
    <citation type="submission" date="2020-05" db="EMBL/GenBank/DDBJ databases">
        <title>Phylogenomic resolution of chytrid fungi.</title>
        <authorList>
            <person name="Stajich J.E."/>
            <person name="Amses K."/>
            <person name="Simmons R."/>
            <person name="Seto K."/>
            <person name="Myers J."/>
            <person name="Bonds A."/>
            <person name="Quandt C.A."/>
            <person name="Barry K."/>
            <person name="Liu P."/>
            <person name="Grigoriev I."/>
            <person name="Longcore J.E."/>
            <person name="James T.Y."/>
        </authorList>
    </citation>
    <scope>NUCLEOTIDE SEQUENCE</scope>
    <source>
        <strain evidence="12">JEL0513</strain>
    </source>
</reference>
<comment type="caution">
    <text evidence="12">The sequence shown here is derived from an EMBL/GenBank/DDBJ whole genome shotgun (WGS) entry which is preliminary data.</text>
</comment>
<dbReference type="GO" id="GO:0008324">
    <property type="term" value="F:monoatomic cation transmembrane transporter activity"/>
    <property type="evidence" value="ECO:0007669"/>
    <property type="project" value="InterPro"/>
</dbReference>
<dbReference type="PANTHER" id="PTHR16228">
    <property type="entry name" value="DIVALENT CATION TRANSPORTER SOLUTE CARRIER FAMILY 41"/>
    <property type="match status" value="1"/>
</dbReference>
<feature type="transmembrane region" description="Helical" evidence="10">
    <location>
        <begin position="366"/>
        <end position="389"/>
    </location>
</feature>
<dbReference type="FunFam" id="1.10.357.20:FF:000001">
    <property type="entry name" value="Solute carrier family 41 member 2"/>
    <property type="match status" value="1"/>
</dbReference>
<feature type="transmembrane region" description="Helical" evidence="10">
    <location>
        <begin position="195"/>
        <end position="220"/>
    </location>
</feature>
<feature type="transmembrane region" description="Helical" evidence="10">
    <location>
        <begin position="296"/>
        <end position="317"/>
    </location>
</feature>
<evidence type="ECO:0000256" key="5">
    <source>
        <dbReference type="ARBA" id="ARBA00022842"/>
    </source>
</evidence>